<accession>A0A0D9XGB5</accession>
<protein>
    <submittedName>
        <fullName evidence="2">Uncharacterized protein</fullName>
    </submittedName>
</protein>
<proteinExistence type="inferred from homology"/>
<dbReference type="AlphaFoldDB" id="A0A0D9XGB5"/>
<evidence type="ECO:0000313" key="2">
    <source>
        <dbReference type="EnsemblPlants" id="LPERR09G14350.3"/>
    </source>
</evidence>
<sequence length="326" mass="36111">MIHPKKLAQLAKKFQQKMASAGSARHTAVTGDDCCSTASSLAGKGHCAVYTADGARFEVPLPYLATSLFGELLTMSQEEFGFAGDDGRITLPCDSSVMEYVLCLLRRDASEEVEKAFLSSIARPCHNVELISHQFAVLKCRMEYRILQSSVDQSEMALTLTSWSVGPNLHSVLGHLNRQERRATMISAKRLAQMAKKWQRMAALGRKRLTWTMAKEIDECCSSVAVKGHCIMYTANGRRFEVPLAFLTTTIFAELLRMSQEEFGFTSDGVITLPCDAEVMEYVMCLLKRNASEEVVRAFLSTIVKPCHYGFAPSLGFVQQVAASSY</sequence>
<comment type="similarity">
    <text evidence="1">Belongs to the ARG7 family.</text>
</comment>
<dbReference type="PANTHER" id="PTHR31175:SF97">
    <property type="entry name" value="OS09G0546900 PROTEIN"/>
    <property type="match status" value="1"/>
</dbReference>
<reference evidence="2 3" key="1">
    <citation type="submission" date="2012-08" db="EMBL/GenBank/DDBJ databases">
        <title>Oryza genome evolution.</title>
        <authorList>
            <person name="Wing R.A."/>
        </authorList>
    </citation>
    <scope>NUCLEOTIDE SEQUENCE</scope>
</reference>
<dbReference type="Gramene" id="LPERR09G14350.3">
    <property type="protein sequence ID" value="LPERR09G14350.3"/>
    <property type="gene ID" value="LPERR09G14350"/>
</dbReference>
<reference evidence="3" key="2">
    <citation type="submission" date="2013-12" db="EMBL/GenBank/DDBJ databases">
        <authorList>
            <person name="Yu Y."/>
            <person name="Lee S."/>
            <person name="de Baynast K."/>
            <person name="Wissotski M."/>
            <person name="Liu L."/>
            <person name="Talag J."/>
            <person name="Goicoechea J."/>
            <person name="Angelova A."/>
            <person name="Jetty R."/>
            <person name="Kudrna D."/>
            <person name="Golser W."/>
            <person name="Rivera L."/>
            <person name="Zhang J."/>
            <person name="Wing R."/>
        </authorList>
    </citation>
    <scope>NUCLEOTIDE SEQUENCE</scope>
</reference>
<evidence type="ECO:0000313" key="3">
    <source>
        <dbReference type="Proteomes" id="UP000032180"/>
    </source>
</evidence>
<organism evidence="2 3">
    <name type="scientific">Leersia perrieri</name>
    <dbReference type="NCBI Taxonomy" id="77586"/>
    <lineage>
        <taxon>Eukaryota</taxon>
        <taxon>Viridiplantae</taxon>
        <taxon>Streptophyta</taxon>
        <taxon>Embryophyta</taxon>
        <taxon>Tracheophyta</taxon>
        <taxon>Spermatophyta</taxon>
        <taxon>Magnoliopsida</taxon>
        <taxon>Liliopsida</taxon>
        <taxon>Poales</taxon>
        <taxon>Poaceae</taxon>
        <taxon>BOP clade</taxon>
        <taxon>Oryzoideae</taxon>
        <taxon>Oryzeae</taxon>
        <taxon>Oryzinae</taxon>
        <taxon>Leersia</taxon>
    </lineage>
</organism>
<reference evidence="2" key="3">
    <citation type="submission" date="2015-04" db="UniProtKB">
        <authorList>
            <consortium name="EnsemblPlants"/>
        </authorList>
    </citation>
    <scope>IDENTIFICATION</scope>
</reference>
<dbReference type="EnsemblPlants" id="LPERR09G14350.3">
    <property type="protein sequence ID" value="LPERR09G14350.3"/>
    <property type="gene ID" value="LPERR09G14350"/>
</dbReference>
<evidence type="ECO:0000256" key="1">
    <source>
        <dbReference type="ARBA" id="ARBA00006974"/>
    </source>
</evidence>
<dbReference type="Proteomes" id="UP000032180">
    <property type="component" value="Chromosome 9"/>
</dbReference>
<dbReference type="PANTHER" id="PTHR31175">
    <property type="entry name" value="AUXIN-RESPONSIVE FAMILY PROTEIN"/>
    <property type="match status" value="1"/>
</dbReference>
<dbReference type="InterPro" id="IPR003676">
    <property type="entry name" value="SAUR_fam"/>
</dbReference>
<keyword evidence="3" id="KW-1185">Reference proteome</keyword>
<dbReference type="GO" id="GO:0009733">
    <property type="term" value="P:response to auxin"/>
    <property type="evidence" value="ECO:0007669"/>
    <property type="project" value="InterPro"/>
</dbReference>
<dbReference type="Pfam" id="PF02519">
    <property type="entry name" value="Auxin_inducible"/>
    <property type="match status" value="2"/>
</dbReference>
<dbReference type="HOGENOM" id="CLU_031083_0_0_1"/>
<name>A0A0D9XGB5_9ORYZ</name>